<proteinExistence type="predicted"/>
<keyword evidence="4" id="KW-0805">Transcription regulation</keyword>
<evidence type="ECO:0000256" key="2">
    <source>
        <dbReference type="ARBA" id="ARBA00004496"/>
    </source>
</evidence>
<evidence type="ECO:0000313" key="12">
    <source>
        <dbReference type="Proteomes" id="UP000291020"/>
    </source>
</evidence>
<dbReference type="Pfam" id="PF16676">
    <property type="entry name" value="FOXO-TAD"/>
    <property type="match status" value="1"/>
</dbReference>
<evidence type="ECO:0000256" key="4">
    <source>
        <dbReference type="ARBA" id="ARBA00023015"/>
    </source>
</evidence>
<feature type="compositionally biased region" description="Polar residues" evidence="9">
    <location>
        <begin position="536"/>
        <end position="560"/>
    </location>
</feature>
<dbReference type="GO" id="GO:0005634">
    <property type="term" value="C:nucleus"/>
    <property type="evidence" value="ECO:0007669"/>
    <property type="project" value="UniProtKB-SubCell"/>
</dbReference>
<feature type="region of interest" description="Disordered" evidence="9">
    <location>
        <begin position="108"/>
        <end position="135"/>
    </location>
</feature>
<evidence type="ECO:0000256" key="1">
    <source>
        <dbReference type="ARBA" id="ARBA00004123"/>
    </source>
</evidence>
<dbReference type="PANTHER" id="PTHR45767:SF4">
    <property type="entry name" value="FORKHEAD BOX PROTEIN O3-RELATED"/>
    <property type="match status" value="1"/>
</dbReference>
<keyword evidence="7 8" id="KW-0539">Nucleus</keyword>
<dbReference type="GO" id="GO:0005759">
    <property type="term" value="C:mitochondrial matrix"/>
    <property type="evidence" value="ECO:0007669"/>
    <property type="project" value="TreeGrafter"/>
</dbReference>
<dbReference type="Gene3D" id="6.10.250.1690">
    <property type="match status" value="2"/>
</dbReference>
<evidence type="ECO:0000256" key="6">
    <source>
        <dbReference type="ARBA" id="ARBA00023163"/>
    </source>
</evidence>
<feature type="compositionally biased region" description="Pro residues" evidence="9">
    <location>
        <begin position="1"/>
        <end position="10"/>
    </location>
</feature>
<evidence type="ECO:0000256" key="7">
    <source>
        <dbReference type="ARBA" id="ARBA00023242"/>
    </source>
</evidence>
<dbReference type="InterPro" id="IPR001766">
    <property type="entry name" value="Fork_head_dom"/>
</dbReference>
<protein>
    <recommendedName>
        <fullName evidence="10">Fork-head domain-containing protein</fullName>
    </recommendedName>
</protein>
<keyword evidence="6" id="KW-0804">Transcription</keyword>
<dbReference type="InterPro" id="IPR030456">
    <property type="entry name" value="TF_fork_head_CS_2"/>
</dbReference>
<dbReference type="GO" id="GO:0000978">
    <property type="term" value="F:RNA polymerase II cis-regulatory region sequence-specific DNA binding"/>
    <property type="evidence" value="ECO:0007669"/>
    <property type="project" value="TreeGrafter"/>
</dbReference>
<dbReference type="InterPro" id="IPR036388">
    <property type="entry name" value="WH-like_DNA-bd_sf"/>
</dbReference>
<evidence type="ECO:0000256" key="9">
    <source>
        <dbReference type="SAM" id="MobiDB-lite"/>
    </source>
</evidence>
<dbReference type="GO" id="GO:0000981">
    <property type="term" value="F:DNA-binding transcription factor activity, RNA polymerase II-specific"/>
    <property type="evidence" value="ECO:0007669"/>
    <property type="project" value="TreeGrafter"/>
</dbReference>
<evidence type="ECO:0000256" key="8">
    <source>
        <dbReference type="PROSITE-ProRule" id="PRU00089"/>
    </source>
</evidence>
<dbReference type="Gene3D" id="1.10.10.10">
    <property type="entry name" value="Winged helix-like DNA-binding domain superfamily/Winged helix DNA-binding domain"/>
    <property type="match status" value="1"/>
</dbReference>
<feature type="domain" description="Fork-head" evidence="10">
    <location>
        <begin position="142"/>
        <end position="236"/>
    </location>
</feature>
<dbReference type="Ensembl" id="ENSGAGT00000016842.1">
    <property type="protein sequence ID" value="ENSGAGP00000014734.1"/>
    <property type="gene ID" value="ENSGAGG00000011170.1"/>
</dbReference>
<evidence type="ECO:0000259" key="10">
    <source>
        <dbReference type="PROSITE" id="PS50039"/>
    </source>
</evidence>
<dbReference type="SUPFAM" id="SSF46785">
    <property type="entry name" value="Winged helix' DNA-binding domain"/>
    <property type="match status" value="1"/>
</dbReference>
<feature type="region of interest" description="Disordered" evidence="9">
    <location>
        <begin position="522"/>
        <end position="560"/>
    </location>
</feature>
<feature type="region of interest" description="Disordered" evidence="9">
    <location>
        <begin position="1"/>
        <end position="89"/>
    </location>
</feature>
<feature type="compositionally biased region" description="Acidic residues" evidence="9">
    <location>
        <begin position="59"/>
        <end position="68"/>
    </location>
</feature>
<dbReference type="InterPro" id="IPR032067">
    <property type="entry name" value="FOXO-TAD"/>
</dbReference>
<dbReference type="InterPro" id="IPR036390">
    <property type="entry name" value="WH_DNA-bd_sf"/>
</dbReference>
<dbReference type="AlphaFoldDB" id="A0A452HIN5"/>
<evidence type="ECO:0000313" key="11">
    <source>
        <dbReference type="Ensembl" id="ENSGAGP00000014734.1"/>
    </source>
</evidence>
<feature type="region of interest" description="Disordered" evidence="9">
    <location>
        <begin position="384"/>
        <end position="415"/>
    </location>
</feature>
<dbReference type="PROSITE" id="PS00658">
    <property type="entry name" value="FORK_HEAD_2"/>
    <property type="match status" value="1"/>
</dbReference>
<keyword evidence="12" id="KW-1185">Reference proteome</keyword>
<evidence type="ECO:0000256" key="3">
    <source>
        <dbReference type="ARBA" id="ARBA00022490"/>
    </source>
</evidence>
<feature type="compositionally biased region" description="Basic residues" evidence="9">
    <location>
        <begin position="246"/>
        <end position="257"/>
    </location>
</feature>
<name>A0A452HIN5_9SAUR</name>
<dbReference type="SMART" id="SM00339">
    <property type="entry name" value="FH"/>
    <property type="match status" value="1"/>
</dbReference>
<dbReference type="InterPro" id="IPR032068">
    <property type="entry name" value="FOXO_KIX-bd"/>
</dbReference>
<comment type="subcellular location">
    <subcellularLocation>
        <location evidence="2">Cytoplasm</location>
    </subcellularLocation>
    <subcellularLocation>
        <location evidence="1 8">Nucleus</location>
    </subcellularLocation>
</comment>
<dbReference type="PANTHER" id="PTHR45767">
    <property type="entry name" value="FORKHEAD BOX PROTEIN O"/>
    <property type="match status" value="1"/>
</dbReference>
<accession>A0A452HIN5</accession>
<reference evidence="11" key="3">
    <citation type="submission" date="2025-09" db="UniProtKB">
        <authorList>
            <consortium name="Ensembl"/>
        </authorList>
    </citation>
    <scope>IDENTIFICATION</scope>
</reference>
<sequence length="659" mass="69867">MAEASPPAPLSPLDVELDPEFEPQSRPRSCTWPLQRPELQASPAKPSGEAAADAASMIPEEDDDEEEGGSSPMAIGSAVPGGGGGGEALAPEEAARLLAPLAGIGTEGSGQAPGAAAAGGSGLSGGQPAAAPRKCSSRRNAWGNLSYADLITRAIQSAPDKRLTLSQIYDWMVRCVPYFKDKGDSNSSAGWKNSIRHNLSLHSRFIRVQNEGTGKSSWWMINPDGGKGGKPPRRRAVSMDNSNKYTKSRGRAAKKKAALQAAQEATEDSPSQLSKWPGSPTSRSSDELDAWTDFRSRTNSNASTISGRLSPILASTELDDVQDDDAPLSPMLYNSPSSMSPSVNKPCTVELPRLTDMAGTMNLNDGLTDNLIMDDLLDNITLPSPQQSPSGGLMQRSSSFPYGSKGSGLGSPSSNFNSAVFGPSSLNSLRQSPMQTIQENKQATFSSISHYNNQTLQDLLASESLSHSDVMMTQSDPLMSQASTAVSAQNSRRSIMLRSDPMMSFAAQSNQGSLVNQNLLHHQHQSQNSSLGGSRALSNSISNMGLNDTNNLGSAKHQQQSPINQSMQTLSDSLSGSLYSTSVNLPVMGHDKFPSDLDLDIFNGSLECDMESIIRSELMDADGLDFNFDSLISAQNVVSLNVGSFTGAKQASSQSWVPG</sequence>
<dbReference type="FunFam" id="1.10.10.10:FF:000032">
    <property type="entry name" value="Forkhead box protein O4"/>
    <property type="match status" value="1"/>
</dbReference>
<dbReference type="STRING" id="38772.ENSGAGP00000014734"/>
<dbReference type="Pfam" id="PF00250">
    <property type="entry name" value="Forkhead"/>
    <property type="match status" value="1"/>
</dbReference>
<reference evidence="12" key="1">
    <citation type="journal article" date="2017" name="PLoS ONE">
        <title>The Agassiz's desert tortoise genome provides a resource for the conservation of a threatened species.</title>
        <authorList>
            <person name="Tollis M."/>
            <person name="DeNardo D.F."/>
            <person name="Cornelius J.A."/>
            <person name="Dolby G.A."/>
            <person name="Edwards T."/>
            <person name="Henen B.T."/>
            <person name="Karl A.E."/>
            <person name="Murphy R.W."/>
            <person name="Kusumi K."/>
        </authorList>
    </citation>
    <scope>NUCLEOTIDE SEQUENCE [LARGE SCALE GENOMIC DNA]</scope>
</reference>
<feature type="compositionally biased region" description="Polar residues" evidence="9">
    <location>
        <begin position="384"/>
        <end position="401"/>
    </location>
</feature>
<keyword evidence="3" id="KW-0963">Cytoplasm</keyword>
<feature type="compositionally biased region" description="Polar residues" evidence="9">
    <location>
        <begin position="268"/>
        <end position="283"/>
    </location>
</feature>
<reference evidence="11" key="2">
    <citation type="submission" date="2025-08" db="UniProtKB">
        <authorList>
            <consortium name="Ensembl"/>
        </authorList>
    </citation>
    <scope>IDENTIFICATION</scope>
</reference>
<dbReference type="PRINTS" id="PR00053">
    <property type="entry name" value="FORKHEAD"/>
</dbReference>
<dbReference type="Proteomes" id="UP000291020">
    <property type="component" value="Unassembled WGS sequence"/>
</dbReference>
<dbReference type="CDD" id="cd20061">
    <property type="entry name" value="FH_FOXO3"/>
    <property type="match status" value="1"/>
</dbReference>
<organism evidence="11 12">
    <name type="scientific">Gopherus agassizii</name>
    <name type="common">Agassiz's desert tortoise</name>
    <dbReference type="NCBI Taxonomy" id="38772"/>
    <lineage>
        <taxon>Eukaryota</taxon>
        <taxon>Metazoa</taxon>
        <taxon>Chordata</taxon>
        <taxon>Craniata</taxon>
        <taxon>Vertebrata</taxon>
        <taxon>Euteleostomi</taxon>
        <taxon>Archelosauria</taxon>
        <taxon>Testudinata</taxon>
        <taxon>Testudines</taxon>
        <taxon>Cryptodira</taxon>
        <taxon>Durocryptodira</taxon>
        <taxon>Testudinoidea</taxon>
        <taxon>Testudinidae</taxon>
        <taxon>Gopherus</taxon>
    </lineage>
</organism>
<dbReference type="PROSITE" id="PS50039">
    <property type="entry name" value="FORK_HEAD_3"/>
    <property type="match status" value="1"/>
</dbReference>
<evidence type="ECO:0000256" key="5">
    <source>
        <dbReference type="ARBA" id="ARBA00023125"/>
    </source>
</evidence>
<dbReference type="Pfam" id="PF16675">
    <property type="entry name" value="FOXO_KIX_bdg"/>
    <property type="match status" value="1"/>
</dbReference>
<feature type="compositionally biased region" description="Low complexity" evidence="9">
    <location>
        <begin position="522"/>
        <end position="531"/>
    </location>
</feature>
<feature type="region of interest" description="Disordered" evidence="9">
    <location>
        <begin position="217"/>
        <end position="287"/>
    </location>
</feature>
<keyword evidence="5 8" id="KW-0238">DNA-binding</keyword>
<feature type="DNA-binding region" description="Fork-head" evidence="8">
    <location>
        <begin position="142"/>
        <end position="236"/>
    </location>
</feature>